<proteinExistence type="predicted"/>
<accession>A0A484AV03</accession>
<feature type="compositionally biased region" description="Polar residues" evidence="1">
    <location>
        <begin position="343"/>
        <end position="356"/>
    </location>
</feature>
<evidence type="ECO:0000256" key="2">
    <source>
        <dbReference type="SAM" id="SignalP"/>
    </source>
</evidence>
<protein>
    <submittedName>
        <fullName evidence="3">Uncharacterized protein</fullName>
    </submittedName>
</protein>
<feature type="compositionally biased region" description="Low complexity" evidence="1">
    <location>
        <begin position="118"/>
        <end position="159"/>
    </location>
</feature>
<evidence type="ECO:0000313" key="4">
    <source>
        <dbReference type="Proteomes" id="UP000295192"/>
    </source>
</evidence>
<dbReference type="KEGG" id="dnv:108655700"/>
<organism evidence="3 4">
    <name type="scientific">Drosophila navojoa</name>
    <name type="common">Fruit fly</name>
    <dbReference type="NCBI Taxonomy" id="7232"/>
    <lineage>
        <taxon>Eukaryota</taxon>
        <taxon>Metazoa</taxon>
        <taxon>Ecdysozoa</taxon>
        <taxon>Arthropoda</taxon>
        <taxon>Hexapoda</taxon>
        <taxon>Insecta</taxon>
        <taxon>Pterygota</taxon>
        <taxon>Neoptera</taxon>
        <taxon>Endopterygota</taxon>
        <taxon>Diptera</taxon>
        <taxon>Brachycera</taxon>
        <taxon>Muscomorpha</taxon>
        <taxon>Ephydroidea</taxon>
        <taxon>Drosophilidae</taxon>
        <taxon>Drosophila</taxon>
    </lineage>
</organism>
<feature type="compositionally biased region" description="Acidic residues" evidence="1">
    <location>
        <begin position="299"/>
        <end position="327"/>
    </location>
</feature>
<keyword evidence="4" id="KW-1185">Reference proteome</keyword>
<dbReference type="Proteomes" id="UP000295192">
    <property type="component" value="Unassembled WGS sequence"/>
</dbReference>
<gene>
    <name evidence="3" type="ORF">AWZ03_013134</name>
</gene>
<feature type="region of interest" description="Disordered" evidence="1">
    <location>
        <begin position="249"/>
        <end position="268"/>
    </location>
</feature>
<dbReference type="OMA" id="NAEYPTY"/>
<feature type="signal peptide" evidence="2">
    <location>
        <begin position="1"/>
        <end position="20"/>
    </location>
</feature>
<comment type="caution">
    <text evidence="3">The sequence shown here is derived from an EMBL/GenBank/DDBJ whole genome shotgun (WGS) entry which is preliminary data.</text>
</comment>
<feature type="region of interest" description="Disordered" evidence="1">
    <location>
        <begin position="118"/>
        <end position="171"/>
    </location>
</feature>
<feature type="chain" id="PRO_5019717692" evidence="2">
    <location>
        <begin position="21"/>
        <end position="356"/>
    </location>
</feature>
<sequence length="356" mass="37249">MWQYLVLIVGLCALPLPTSGFWWPKPTTETPRSQVLQQIPLTYFRTYTYQPLTGGAFGVPLFGFGAAQTPLLSGRHYDPYAQVTSYAAARRHDVAAGGAGGAGGAGAFKTDITPPALASASSAVPSTTPAPTTTTTTTTTPAPTTTTTTTTTTTSSTTSAPPPSSSTEGSASSLRYAAYNAEYPTYSRRVNNLYNARPQYPYPDYFNYQPPNAFPEKGGNRIQFVPCMCPVSMPSMSSMSSMSGLSGLGLNGATSSDRDRPTGVSISSGPVAAAPLGAADVMSAERNIVALQARHIDNDEAGLEDDTEEEEEEDEESDASAEAEEADVAVGVALTTKAALEPQHTTPSTVESNSVV</sequence>
<evidence type="ECO:0000313" key="3">
    <source>
        <dbReference type="EMBL" id="TDG40439.1"/>
    </source>
</evidence>
<dbReference type="AlphaFoldDB" id="A0A484AV03"/>
<dbReference type="OrthoDB" id="7869404at2759"/>
<keyword evidence="2" id="KW-0732">Signal</keyword>
<name>A0A484AV03_DRONA</name>
<feature type="region of interest" description="Disordered" evidence="1">
    <location>
        <begin position="295"/>
        <end position="356"/>
    </location>
</feature>
<reference evidence="3 4" key="1">
    <citation type="journal article" date="2019" name="J. Hered.">
        <title>An Improved Genome Assembly for Drosophila navojoa, the Basal Species in the mojavensis Cluster.</title>
        <authorList>
            <person name="Vanderlinde T."/>
            <person name="Dupim E.G."/>
            <person name="Nazario-Yepiz N.O."/>
            <person name="Carvalho A.B."/>
        </authorList>
    </citation>
    <scope>NUCLEOTIDE SEQUENCE [LARGE SCALE GENOMIC DNA]</scope>
    <source>
        <strain evidence="3">Navoj_Jal97</strain>
        <tissue evidence="3">Whole organism</tissue>
    </source>
</reference>
<evidence type="ECO:0000256" key="1">
    <source>
        <dbReference type="SAM" id="MobiDB-lite"/>
    </source>
</evidence>
<dbReference type="EMBL" id="LSRL02000565">
    <property type="protein sequence ID" value="TDG40439.1"/>
    <property type="molecule type" value="Genomic_DNA"/>
</dbReference>